<keyword evidence="1" id="KW-0805">Transcription regulation</keyword>
<dbReference type="Pfam" id="PF12833">
    <property type="entry name" value="HTH_18"/>
    <property type="match status" value="1"/>
</dbReference>
<dbReference type="InterPro" id="IPR009057">
    <property type="entry name" value="Homeodomain-like_sf"/>
</dbReference>
<keyword evidence="4" id="KW-0804">Transcription</keyword>
<evidence type="ECO:0000256" key="1">
    <source>
        <dbReference type="ARBA" id="ARBA00023015"/>
    </source>
</evidence>
<evidence type="ECO:0000256" key="2">
    <source>
        <dbReference type="ARBA" id="ARBA00023125"/>
    </source>
</evidence>
<protein>
    <submittedName>
        <fullName evidence="6">Transcriptional regulator, AraC family</fullName>
    </submittedName>
</protein>
<accession>A0A1M7TQA7</accession>
<evidence type="ECO:0000259" key="5">
    <source>
        <dbReference type="PROSITE" id="PS01124"/>
    </source>
</evidence>
<evidence type="ECO:0000313" key="7">
    <source>
        <dbReference type="Proteomes" id="UP000184096"/>
    </source>
</evidence>
<dbReference type="PROSITE" id="PS00041">
    <property type="entry name" value="HTH_ARAC_FAMILY_1"/>
    <property type="match status" value="1"/>
</dbReference>
<dbReference type="InterPro" id="IPR018062">
    <property type="entry name" value="HTH_AraC-typ_CS"/>
</dbReference>
<dbReference type="AlphaFoldDB" id="A0A1M7TQA7"/>
<dbReference type="InterPro" id="IPR020449">
    <property type="entry name" value="Tscrpt_reg_AraC-type_HTH"/>
</dbReference>
<keyword evidence="2" id="KW-0238">DNA-binding</keyword>
<name>A0A1M7TQA7_9BRAD</name>
<proteinExistence type="predicted"/>
<dbReference type="InterPro" id="IPR037923">
    <property type="entry name" value="HTH-like"/>
</dbReference>
<dbReference type="Proteomes" id="UP000184096">
    <property type="component" value="Chromosome I"/>
</dbReference>
<dbReference type="OrthoDB" id="8201115at2"/>
<feature type="domain" description="HTH araC/xylS-type" evidence="5">
    <location>
        <begin position="176"/>
        <end position="274"/>
    </location>
</feature>
<dbReference type="PANTHER" id="PTHR46796">
    <property type="entry name" value="HTH-TYPE TRANSCRIPTIONAL ACTIVATOR RHAS-RELATED"/>
    <property type="match status" value="1"/>
</dbReference>
<keyword evidence="3" id="KW-0010">Activator</keyword>
<dbReference type="PROSITE" id="PS01124">
    <property type="entry name" value="HTH_ARAC_FAMILY_2"/>
    <property type="match status" value="1"/>
</dbReference>
<keyword evidence="7" id="KW-1185">Reference proteome</keyword>
<dbReference type="PANTHER" id="PTHR46796:SF2">
    <property type="entry name" value="TRANSCRIPTIONAL REGULATORY PROTEIN"/>
    <property type="match status" value="1"/>
</dbReference>
<dbReference type="InterPro" id="IPR018060">
    <property type="entry name" value="HTH_AraC"/>
</dbReference>
<evidence type="ECO:0000256" key="4">
    <source>
        <dbReference type="ARBA" id="ARBA00023163"/>
    </source>
</evidence>
<reference evidence="7" key="1">
    <citation type="submission" date="2016-11" db="EMBL/GenBank/DDBJ databases">
        <authorList>
            <person name="Varghese N."/>
            <person name="Submissions S."/>
        </authorList>
    </citation>
    <scope>NUCLEOTIDE SEQUENCE [LARGE SCALE GENOMIC DNA]</scope>
    <source>
        <strain evidence="7">GAS401</strain>
    </source>
</reference>
<organism evidence="6 7">
    <name type="scientific">Bradyrhizobium erythrophlei</name>
    <dbReference type="NCBI Taxonomy" id="1437360"/>
    <lineage>
        <taxon>Bacteria</taxon>
        <taxon>Pseudomonadati</taxon>
        <taxon>Pseudomonadota</taxon>
        <taxon>Alphaproteobacteria</taxon>
        <taxon>Hyphomicrobiales</taxon>
        <taxon>Nitrobacteraceae</taxon>
        <taxon>Bradyrhizobium</taxon>
    </lineage>
</organism>
<sequence length="279" mass="31316">MTKALSILRGRFGRVALLDMDTSLVDHAHPHFHLIFKASGPDQNFVVEGESVPLRNDMLVAVNSWQQHAYVHRGSEERTLFLALYIEPGWLAQADRAFAGCAASGFFQQAGIPITNEIERLRTDLVQRMADPFDAHDDLPEEILKLCLSVSHGFSAWRERGASAVNNNGTRDYRVSRALRHMHDHASEAVDLDDVARAAGLSRPHFNHLFRHCTGVSPRLYANALRVESAVSRLRLQRDEIGDISEDLGFSAQGNFTRFFQQHTGTSPNQYRRVMADLG</sequence>
<dbReference type="PRINTS" id="PR00032">
    <property type="entry name" value="HTHARAC"/>
</dbReference>
<dbReference type="SMART" id="SM00342">
    <property type="entry name" value="HTH_ARAC"/>
    <property type="match status" value="1"/>
</dbReference>
<dbReference type="RefSeq" id="WP_072818035.1">
    <property type="nucleotide sequence ID" value="NZ_LT670849.1"/>
</dbReference>
<dbReference type="EMBL" id="LT670849">
    <property type="protein sequence ID" value="SHN72922.1"/>
    <property type="molecule type" value="Genomic_DNA"/>
</dbReference>
<evidence type="ECO:0000313" key="6">
    <source>
        <dbReference type="EMBL" id="SHN72922.1"/>
    </source>
</evidence>
<dbReference type="SUPFAM" id="SSF46689">
    <property type="entry name" value="Homeodomain-like"/>
    <property type="match status" value="2"/>
</dbReference>
<dbReference type="InterPro" id="IPR050204">
    <property type="entry name" value="AraC_XylS_family_regulators"/>
</dbReference>
<evidence type="ECO:0000256" key="3">
    <source>
        <dbReference type="ARBA" id="ARBA00023159"/>
    </source>
</evidence>
<dbReference type="GO" id="GO:0003700">
    <property type="term" value="F:DNA-binding transcription factor activity"/>
    <property type="evidence" value="ECO:0007669"/>
    <property type="project" value="InterPro"/>
</dbReference>
<dbReference type="GO" id="GO:0043565">
    <property type="term" value="F:sequence-specific DNA binding"/>
    <property type="evidence" value="ECO:0007669"/>
    <property type="project" value="InterPro"/>
</dbReference>
<gene>
    <name evidence="6" type="ORF">SAMN05444170_2361</name>
</gene>
<dbReference type="SUPFAM" id="SSF51215">
    <property type="entry name" value="Regulatory protein AraC"/>
    <property type="match status" value="1"/>
</dbReference>
<dbReference type="Gene3D" id="1.10.10.60">
    <property type="entry name" value="Homeodomain-like"/>
    <property type="match status" value="2"/>
</dbReference>